<keyword evidence="3" id="KW-1185">Reference proteome</keyword>
<evidence type="ECO:0000313" key="3">
    <source>
        <dbReference type="Proteomes" id="UP000759298"/>
    </source>
</evidence>
<dbReference type="RefSeq" id="WP_222825232.1">
    <property type="nucleotide sequence ID" value="NZ_JAHWXP010000003.1"/>
</dbReference>
<sequence length="142" mass="16445">MSYTGPVEDRLAIRELIEAYADAVTRRDADDWGACWSQDARWEMPDYPEFPPQEGRDNIVALWKSAMEQYPGIMFQAWPGAIEIDGNHAKVRSWTAEVYDQGDNTVRDRGAYDDECVKVNGRWVFSRRSFRNIHKQIQPKGC</sequence>
<dbReference type="InterPro" id="IPR032710">
    <property type="entry name" value="NTF2-like_dom_sf"/>
</dbReference>
<proteinExistence type="predicted"/>
<evidence type="ECO:0000259" key="1">
    <source>
        <dbReference type="Pfam" id="PF13577"/>
    </source>
</evidence>
<dbReference type="SUPFAM" id="SSF54427">
    <property type="entry name" value="NTF2-like"/>
    <property type="match status" value="1"/>
</dbReference>
<accession>A0ABS7PF61</accession>
<protein>
    <submittedName>
        <fullName evidence="2">Nuclear transport factor 2 family protein</fullName>
    </submittedName>
</protein>
<dbReference type="Gene3D" id="3.10.450.50">
    <property type="match status" value="1"/>
</dbReference>
<evidence type="ECO:0000313" key="2">
    <source>
        <dbReference type="EMBL" id="MBY8337714.1"/>
    </source>
</evidence>
<organism evidence="2 3">
    <name type="scientific">Alteriqipengyuania abyssalis</name>
    <dbReference type="NCBI Taxonomy" id="2860200"/>
    <lineage>
        <taxon>Bacteria</taxon>
        <taxon>Pseudomonadati</taxon>
        <taxon>Pseudomonadota</taxon>
        <taxon>Alphaproteobacteria</taxon>
        <taxon>Sphingomonadales</taxon>
        <taxon>Erythrobacteraceae</taxon>
        <taxon>Alteriqipengyuania</taxon>
    </lineage>
</organism>
<dbReference type="EMBL" id="JAHWXP010000003">
    <property type="protein sequence ID" value="MBY8337714.1"/>
    <property type="molecule type" value="Genomic_DNA"/>
</dbReference>
<gene>
    <name evidence="2" type="ORF">KYN89_11740</name>
</gene>
<feature type="domain" description="SnoaL-like" evidence="1">
    <location>
        <begin position="7"/>
        <end position="128"/>
    </location>
</feature>
<reference evidence="2 3" key="1">
    <citation type="submission" date="2021-07" db="EMBL/GenBank/DDBJ databases">
        <title>Alteriqipengyuania abyssalis NZ-12B nov, sp.nov isolated from deep sea sponge in pacific ocean.</title>
        <authorList>
            <person name="Tareen S."/>
            <person name="Wink J."/>
        </authorList>
    </citation>
    <scope>NUCLEOTIDE SEQUENCE [LARGE SCALE GENOMIC DNA]</scope>
    <source>
        <strain evidence="2 3">NZ-12B</strain>
    </source>
</reference>
<dbReference type="CDD" id="cd00531">
    <property type="entry name" value="NTF2_like"/>
    <property type="match status" value="1"/>
</dbReference>
<name>A0ABS7PF61_9SPHN</name>
<dbReference type="Pfam" id="PF13577">
    <property type="entry name" value="SnoaL_4"/>
    <property type="match status" value="1"/>
</dbReference>
<comment type="caution">
    <text evidence="2">The sequence shown here is derived from an EMBL/GenBank/DDBJ whole genome shotgun (WGS) entry which is preliminary data.</text>
</comment>
<dbReference type="InterPro" id="IPR037401">
    <property type="entry name" value="SnoaL-like"/>
</dbReference>
<dbReference type="Proteomes" id="UP000759298">
    <property type="component" value="Unassembled WGS sequence"/>
</dbReference>